<reference evidence="2 3" key="1">
    <citation type="journal article" date="2013" name="Proc. Natl. Acad. Sci. U.S.A.">
        <title>The king cobra genome reveals dynamic gene evolution and adaptation in the snake venom system.</title>
        <authorList>
            <person name="Vonk F.J."/>
            <person name="Casewell N.R."/>
            <person name="Henkel C.V."/>
            <person name="Heimberg A.M."/>
            <person name="Jansen H.J."/>
            <person name="McCleary R.J."/>
            <person name="Kerkkamp H.M."/>
            <person name="Vos R.A."/>
            <person name="Guerreiro I."/>
            <person name="Calvete J.J."/>
            <person name="Wuster W."/>
            <person name="Woods A.E."/>
            <person name="Logan J.M."/>
            <person name="Harrison R.A."/>
            <person name="Castoe T.A."/>
            <person name="de Koning A.P."/>
            <person name="Pollock D.D."/>
            <person name="Yandell M."/>
            <person name="Calderon D."/>
            <person name="Renjifo C."/>
            <person name="Currier R.B."/>
            <person name="Salgado D."/>
            <person name="Pla D."/>
            <person name="Sanz L."/>
            <person name="Hyder A.S."/>
            <person name="Ribeiro J.M."/>
            <person name="Arntzen J.W."/>
            <person name="van den Thillart G.E."/>
            <person name="Boetzer M."/>
            <person name="Pirovano W."/>
            <person name="Dirks R.P."/>
            <person name="Spaink H.P."/>
            <person name="Duboule D."/>
            <person name="McGlinn E."/>
            <person name="Kini R.M."/>
            <person name="Richardson M.K."/>
        </authorList>
    </citation>
    <scope>NUCLEOTIDE SEQUENCE</scope>
    <source>
        <tissue evidence="2">Blood</tissue>
    </source>
</reference>
<evidence type="ECO:0000313" key="3">
    <source>
        <dbReference type="Proteomes" id="UP000018936"/>
    </source>
</evidence>
<dbReference type="Proteomes" id="UP000018936">
    <property type="component" value="Unassembled WGS sequence"/>
</dbReference>
<evidence type="ECO:0000256" key="1">
    <source>
        <dbReference type="SAM" id="MobiDB-lite"/>
    </source>
</evidence>
<accession>V8N952</accession>
<evidence type="ECO:0000313" key="2">
    <source>
        <dbReference type="EMBL" id="ETE58799.1"/>
    </source>
</evidence>
<proteinExistence type="predicted"/>
<sequence length="172" mass="20551">VGRKEAREGGREEGKKEKRKEREGGRERRVADQKITKWDPMTLLYHPEVGNYFMMQDILDVLHKWMNQSYLLLQIFSVRGLGYLLQHPLEVRHGVQEVTGFPGSSKGDLTLWEVHKAGRDRRSRRRQLPERGRTQLEWYLKDPLEDRLSWRTSESRTRSKGWELIKERINLR</sequence>
<dbReference type="EMBL" id="AZIM01006263">
    <property type="protein sequence ID" value="ETE58799.1"/>
    <property type="molecule type" value="Genomic_DNA"/>
</dbReference>
<name>V8N952_OPHHA</name>
<organism evidence="2 3">
    <name type="scientific">Ophiophagus hannah</name>
    <name type="common">King cobra</name>
    <name type="synonym">Naja hannah</name>
    <dbReference type="NCBI Taxonomy" id="8665"/>
    <lineage>
        <taxon>Eukaryota</taxon>
        <taxon>Metazoa</taxon>
        <taxon>Chordata</taxon>
        <taxon>Craniata</taxon>
        <taxon>Vertebrata</taxon>
        <taxon>Euteleostomi</taxon>
        <taxon>Lepidosauria</taxon>
        <taxon>Squamata</taxon>
        <taxon>Bifurcata</taxon>
        <taxon>Unidentata</taxon>
        <taxon>Episquamata</taxon>
        <taxon>Toxicofera</taxon>
        <taxon>Serpentes</taxon>
        <taxon>Colubroidea</taxon>
        <taxon>Elapidae</taxon>
        <taxon>Elapinae</taxon>
        <taxon>Ophiophagus</taxon>
    </lineage>
</organism>
<comment type="caution">
    <text evidence="2">The sequence shown here is derived from an EMBL/GenBank/DDBJ whole genome shotgun (WGS) entry which is preliminary data.</text>
</comment>
<dbReference type="OrthoDB" id="10608384at2759"/>
<feature type="non-terminal residue" evidence="2">
    <location>
        <position position="1"/>
    </location>
</feature>
<feature type="region of interest" description="Disordered" evidence="1">
    <location>
        <begin position="1"/>
        <end position="31"/>
    </location>
</feature>
<keyword evidence="3" id="KW-1185">Reference proteome</keyword>
<gene>
    <name evidence="2" type="ORF">L345_15478</name>
</gene>
<dbReference type="AlphaFoldDB" id="V8N952"/>
<protein>
    <submittedName>
        <fullName evidence="2">Uncharacterized protein</fullName>
    </submittedName>
</protein>